<feature type="region of interest" description="Disordered" evidence="1">
    <location>
        <begin position="1"/>
        <end position="31"/>
    </location>
</feature>
<dbReference type="EMBL" id="PQXO01001558">
    <property type="protein sequence ID" value="TGO80890.1"/>
    <property type="molecule type" value="Genomic_DNA"/>
</dbReference>
<gene>
    <name evidence="2" type="ORF">BPOR_1568g00020</name>
</gene>
<comment type="caution">
    <text evidence="2">The sequence shown here is derived from an EMBL/GenBank/DDBJ whole genome shotgun (WGS) entry which is preliminary data.</text>
</comment>
<dbReference type="Proteomes" id="UP000297280">
    <property type="component" value="Unassembled WGS sequence"/>
</dbReference>
<evidence type="ECO:0000313" key="2">
    <source>
        <dbReference type="EMBL" id="TGO80890.1"/>
    </source>
</evidence>
<evidence type="ECO:0000313" key="3">
    <source>
        <dbReference type="Proteomes" id="UP000297280"/>
    </source>
</evidence>
<evidence type="ECO:0000256" key="1">
    <source>
        <dbReference type="SAM" id="MobiDB-lite"/>
    </source>
</evidence>
<dbReference type="AlphaFoldDB" id="A0A4Z1K9T6"/>
<reference evidence="2 3" key="1">
    <citation type="submission" date="2017-12" db="EMBL/GenBank/DDBJ databases">
        <title>Comparative genomics of Botrytis spp.</title>
        <authorList>
            <person name="Valero-Jimenez C.A."/>
            <person name="Tapia P."/>
            <person name="Veloso J."/>
            <person name="Silva-Moreno E."/>
            <person name="Staats M."/>
            <person name="Valdes J.H."/>
            <person name="Van Kan J.A.L."/>
        </authorList>
    </citation>
    <scope>NUCLEOTIDE SEQUENCE [LARGE SCALE GENOMIC DNA]</scope>
    <source>
        <strain evidence="2 3">MUCL3349</strain>
    </source>
</reference>
<keyword evidence="3" id="KW-1185">Reference proteome</keyword>
<name>A0A4Z1K9T6_9HELO</name>
<sequence>MPTLGMTVTQGLGPGPGPGPGRKPGTGTGTRKIPCSSILRELLKPLQDTHSAVANKESLKIDMCTKSKNEKGLSSSFLALELKVWK</sequence>
<organism evidence="2 3">
    <name type="scientific">Botrytis porri</name>
    <dbReference type="NCBI Taxonomy" id="87229"/>
    <lineage>
        <taxon>Eukaryota</taxon>
        <taxon>Fungi</taxon>
        <taxon>Dikarya</taxon>
        <taxon>Ascomycota</taxon>
        <taxon>Pezizomycotina</taxon>
        <taxon>Leotiomycetes</taxon>
        <taxon>Helotiales</taxon>
        <taxon>Sclerotiniaceae</taxon>
        <taxon>Botrytis</taxon>
    </lineage>
</organism>
<accession>A0A4Z1K9T6</accession>
<proteinExistence type="predicted"/>
<protein>
    <submittedName>
        <fullName evidence="2">Uncharacterized protein</fullName>
    </submittedName>
</protein>